<evidence type="ECO:0000313" key="12">
    <source>
        <dbReference type="EMBL" id="KAF2432089.1"/>
    </source>
</evidence>
<dbReference type="Gene3D" id="1.20.120.1750">
    <property type="match status" value="1"/>
</dbReference>
<evidence type="ECO:0000256" key="8">
    <source>
        <dbReference type="ARBA" id="ARBA00022833"/>
    </source>
</evidence>
<dbReference type="InterPro" id="IPR031127">
    <property type="entry name" value="E3_UB_ligase_RBR"/>
</dbReference>
<reference evidence="12" key="1">
    <citation type="journal article" date="2020" name="Stud. Mycol.">
        <title>101 Dothideomycetes genomes: a test case for predicting lifestyles and emergence of pathogens.</title>
        <authorList>
            <person name="Haridas S."/>
            <person name="Albert R."/>
            <person name="Binder M."/>
            <person name="Bloem J."/>
            <person name="Labutti K."/>
            <person name="Salamov A."/>
            <person name="Andreopoulos B."/>
            <person name="Baker S."/>
            <person name="Barry K."/>
            <person name="Bills G."/>
            <person name="Bluhm B."/>
            <person name="Cannon C."/>
            <person name="Castanera R."/>
            <person name="Culley D."/>
            <person name="Daum C."/>
            <person name="Ezra D."/>
            <person name="Gonzalez J."/>
            <person name="Henrissat B."/>
            <person name="Kuo A."/>
            <person name="Liang C."/>
            <person name="Lipzen A."/>
            <person name="Lutzoni F."/>
            <person name="Magnuson J."/>
            <person name="Mondo S."/>
            <person name="Nolan M."/>
            <person name="Ohm R."/>
            <person name="Pangilinan J."/>
            <person name="Park H.-J."/>
            <person name="Ramirez L."/>
            <person name="Alfaro M."/>
            <person name="Sun H."/>
            <person name="Tritt A."/>
            <person name="Yoshinaga Y."/>
            <person name="Zwiers L.-H."/>
            <person name="Turgeon B."/>
            <person name="Goodwin S."/>
            <person name="Spatafora J."/>
            <person name="Crous P."/>
            <person name="Grigoriev I."/>
        </authorList>
    </citation>
    <scope>NUCLEOTIDE SEQUENCE</scope>
    <source>
        <strain evidence="12">CBS 130266</strain>
    </source>
</reference>
<evidence type="ECO:0000256" key="9">
    <source>
        <dbReference type="PROSITE-ProRule" id="PRU00175"/>
    </source>
</evidence>
<feature type="domain" description="RING-type" evidence="10">
    <location>
        <begin position="246"/>
        <end position="299"/>
    </location>
</feature>
<dbReference type="GO" id="GO:0008270">
    <property type="term" value="F:zinc ion binding"/>
    <property type="evidence" value="ECO:0007669"/>
    <property type="project" value="UniProtKB-KW"/>
</dbReference>
<accession>A0A9P4NVQ2</accession>
<evidence type="ECO:0000256" key="2">
    <source>
        <dbReference type="ARBA" id="ARBA00012251"/>
    </source>
</evidence>
<evidence type="ECO:0000256" key="5">
    <source>
        <dbReference type="ARBA" id="ARBA00022737"/>
    </source>
</evidence>
<dbReference type="GO" id="GO:0016567">
    <property type="term" value="P:protein ubiquitination"/>
    <property type="evidence" value="ECO:0007669"/>
    <property type="project" value="InterPro"/>
</dbReference>
<dbReference type="InterPro" id="IPR002867">
    <property type="entry name" value="IBR_dom"/>
</dbReference>
<dbReference type="PANTHER" id="PTHR11685">
    <property type="entry name" value="RBR FAMILY RING FINGER AND IBR DOMAIN-CONTAINING"/>
    <property type="match status" value="1"/>
</dbReference>
<dbReference type="GO" id="GO:0061630">
    <property type="term" value="F:ubiquitin protein ligase activity"/>
    <property type="evidence" value="ECO:0007669"/>
    <property type="project" value="UniProtKB-EC"/>
</dbReference>
<dbReference type="InterPro" id="IPR044066">
    <property type="entry name" value="TRIAD_supradom"/>
</dbReference>
<keyword evidence="4" id="KW-0479">Metal-binding</keyword>
<keyword evidence="5" id="KW-0677">Repeat</keyword>
<evidence type="ECO:0000256" key="1">
    <source>
        <dbReference type="ARBA" id="ARBA00001798"/>
    </source>
</evidence>
<dbReference type="CDD" id="cd20335">
    <property type="entry name" value="BRcat_RBR"/>
    <property type="match status" value="1"/>
</dbReference>
<keyword evidence="6 9" id="KW-0863">Zinc-finger</keyword>
<dbReference type="InterPro" id="IPR001841">
    <property type="entry name" value="Znf_RING"/>
</dbReference>
<protein>
    <recommendedName>
        <fullName evidence="2">RBR-type E3 ubiquitin transferase</fullName>
        <ecNumber evidence="2">2.3.2.31</ecNumber>
    </recommendedName>
</protein>
<name>A0A9P4NVQ2_9PEZI</name>
<comment type="caution">
    <text evidence="12">The sequence shown here is derived from an EMBL/GenBank/DDBJ whole genome shotgun (WGS) entry which is preliminary data.</text>
</comment>
<keyword evidence="7" id="KW-0833">Ubl conjugation pathway</keyword>
<dbReference type="EC" id="2.3.2.31" evidence="2"/>
<keyword evidence="3" id="KW-0808">Transferase</keyword>
<dbReference type="CDD" id="cd20336">
    <property type="entry name" value="Rcat_RBR"/>
    <property type="match status" value="1"/>
</dbReference>
<dbReference type="EMBL" id="MU007028">
    <property type="protein sequence ID" value="KAF2432089.1"/>
    <property type="molecule type" value="Genomic_DNA"/>
</dbReference>
<keyword evidence="8" id="KW-0862">Zinc</keyword>
<dbReference type="Pfam" id="PF01485">
    <property type="entry name" value="IBR"/>
    <property type="match status" value="1"/>
</dbReference>
<evidence type="ECO:0000256" key="7">
    <source>
        <dbReference type="ARBA" id="ARBA00022786"/>
    </source>
</evidence>
<evidence type="ECO:0000256" key="4">
    <source>
        <dbReference type="ARBA" id="ARBA00022723"/>
    </source>
</evidence>
<sequence>MSRSTMRGGFNLFSAPPHITPMITVLHDTIEPDQATEYTGSRSSLESSNQTTIPITESAEGVLVVEDEEWKSWYGLLGNWDFETRSMKAPATVRARRKDSVVGVEKAANAENCQSGDPEYPPKTNRFPAHASKTPLQILFQLRRDVGLSLPSCKHTLPKSTNNARQPATLNAEVQALHDILSSSLRRKSKIPRALQSTLAARVELTLVVIGRRRYWDRSHFMLNLERQAGELVHLLVDLIDPLKSCIVCSSEGRSSSYKSMITTRCAHETNTCDHCLERWVAQQLSDKGLDKGIKCTECPEVLSYFDLQKCATAATFERYDALATRSALDKIEHFCWCLNVVCNSGQIHLGGARFECDACSYRFCISHTVAWHEGETCEQYENRCQMQKLDDEACEAWKAEQARMCTECNVVIQKNGGCDHMTCAHCSASFSWEDAAGYKTQEFEPPVLEMNNATMNANKKSGSSRIRVILAVVRRLFYCGSRQEPAVEEFC</sequence>
<dbReference type="PROSITE" id="PS50089">
    <property type="entry name" value="ZF_RING_2"/>
    <property type="match status" value="1"/>
</dbReference>
<evidence type="ECO:0000256" key="3">
    <source>
        <dbReference type="ARBA" id="ARBA00022679"/>
    </source>
</evidence>
<dbReference type="PROSITE" id="PS51873">
    <property type="entry name" value="TRIAD"/>
    <property type="match status" value="1"/>
</dbReference>
<dbReference type="Proteomes" id="UP000800235">
    <property type="component" value="Unassembled WGS sequence"/>
</dbReference>
<comment type="catalytic activity">
    <reaction evidence="1">
        <text>[E2 ubiquitin-conjugating enzyme]-S-ubiquitinyl-L-cysteine + [acceptor protein]-L-lysine = [E2 ubiquitin-conjugating enzyme]-L-cysteine + [acceptor protein]-N(6)-ubiquitinyl-L-lysine.</text>
        <dbReference type="EC" id="2.3.2.31"/>
    </reaction>
</comment>
<dbReference type="OrthoDB" id="1431934at2759"/>
<dbReference type="SMART" id="SM00647">
    <property type="entry name" value="IBR"/>
    <property type="match status" value="1"/>
</dbReference>
<gene>
    <name evidence="12" type="ORF">EJ08DRAFT_162597</name>
</gene>
<evidence type="ECO:0000259" key="11">
    <source>
        <dbReference type="PROSITE" id="PS51873"/>
    </source>
</evidence>
<evidence type="ECO:0000256" key="6">
    <source>
        <dbReference type="ARBA" id="ARBA00022771"/>
    </source>
</evidence>
<dbReference type="SUPFAM" id="SSF57850">
    <property type="entry name" value="RING/U-box"/>
    <property type="match status" value="2"/>
</dbReference>
<feature type="domain" description="RING-type" evidence="11">
    <location>
        <begin position="242"/>
        <end position="462"/>
    </location>
</feature>
<evidence type="ECO:0000259" key="10">
    <source>
        <dbReference type="PROSITE" id="PS50089"/>
    </source>
</evidence>
<evidence type="ECO:0000313" key="13">
    <source>
        <dbReference type="Proteomes" id="UP000800235"/>
    </source>
</evidence>
<organism evidence="12 13">
    <name type="scientific">Tothia fuscella</name>
    <dbReference type="NCBI Taxonomy" id="1048955"/>
    <lineage>
        <taxon>Eukaryota</taxon>
        <taxon>Fungi</taxon>
        <taxon>Dikarya</taxon>
        <taxon>Ascomycota</taxon>
        <taxon>Pezizomycotina</taxon>
        <taxon>Dothideomycetes</taxon>
        <taxon>Pleosporomycetidae</taxon>
        <taxon>Venturiales</taxon>
        <taxon>Cylindrosympodiaceae</taxon>
        <taxon>Tothia</taxon>
    </lineage>
</organism>
<dbReference type="AlphaFoldDB" id="A0A9P4NVQ2"/>
<proteinExistence type="predicted"/>
<keyword evidence="13" id="KW-1185">Reference proteome</keyword>